<evidence type="ECO:0000313" key="5">
    <source>
        <dbReference type="Proteomes" id="UP000053664"/>
    </source>
</evidence>
<feature type="region of interest" description="Disordered" evidence="3">
    <location>
        <begin position="1125"/>
        <end position="1291"/>
    </location>
</feature>
<dbReference type="Gene3D" id="2.120.10.80">
    <property type="entry name" value="Kelch-type beta propeller"/>
    <property type="match status" value="1"/>
</dbReference>
<accession>A0A061H9S2</accession>
<proteinExistence type="predicted"/>
<evidence type="ECO:0000256" key="2">
    <source>
        <dbReference type="ARBA" id="ARBA00022737"/>
    </source>
</evidence>
<feature type="compositionally biased region" description="Basic and acidic residues" evidence="3">
    <location>
        <begin position="1125"/>
        <end position="1140"/>
    </location>
</feature>
<feature type="region of interest" description="Disordered" evidence="3">
    <location>
        <begin position="248"/>
        <end position="297"/>
    </location>
</feature>
<dbReference type="Pfam" id="PF24681">
    <property type="entry name" value="Kelch_KLHDC2_KLHL20_DRC7"/>
    <property type="match status" value="1"/>
</dbReference>
<protein>
    <recommendedName>
        <fullName evidence="6">BTB domain-containing protein</fullName>
    </recommendedName>
</protein>
<feature type="compositionally biased region" description="Low complexity" evidence="3">
    <location>
        <begin position="1202"/>
        <end position="1216"/>
    </location>
</feature>
<feature type="region of interest" description="Disordered" evidence="3">
    <location>
        <begin position="731"/>
        <end position="752"/>
    </location>
</feature>
<evidence type="ECO:0000256" key="1">
    <source>
        <dbReference type="ARBA" id="ARBA00022441"/>
    </source>
</evidence>
<name>A0A061H9S2_9BASI</name>
<gene>
    <name evidence="4" type="ORF">PFL1_02851</name>
</gene>
<evidence type="ECO:0008006" key="6">
    <source>
        <dbReference type="Google" id="ProtNLM"/>
    </source>
</evidence>
<dbReference type="GO" id="GO:0045454">
    <property type="term" value="P:cell redox homeostasis"/>
    <property type="evidence" value="ECO:0007669"/>
    <property type="project" value="TreeGrafter"/>
</dbReference>
<dbReference type="InterPro" id="IPR015915">
    <property type="entry name" value="Kelch-typ_b-propeller"/>
</dbReference>
<feature type="compositionally biased region" description="Low complexity" evidence="3">
    <location>
        <begin position="833"/>
        <end position="850"/>
    </location>
</feature>
<dbReference type="GO" id="GO:0005829">
    <property type="term" value="C:cytosol"/>
    <property type="evidence" value="ECO:0007669"/>
    <property type="project" value="TreeGrafter"/>
</dbReference>
<evidence type="ECO:0000313" key="4">
    <source>
        <dbReference type="EMBL" id="EPQ29632.1"/>
    </source>
</evidence>
<dbReference type="PANTHER" id="PTHR43503">
    <property type="entry name" value="MCG48959-RELATED"/>
    <property type="match status" value="1"/>
</dbReference>
<dbReference type="Gene3D" id="3.30.710.10">
    <property type="entry name" value="Potassium Channel Kv1.1, Chain A"/>
    <property type="match status" value="1"/>
</dbReference>
<feature type="region of interest" description="Disordered" evidence="3">
    <location>
        <begin position="805"/>
        <end position="1107"/>
    </location>
</feature>
<dbReference type="GO" id="GO:0005739">
    <property type="term" value="C:mitochondrion"/>
    <property type="evidence" value="ECO:0007669"/>
    <property type="project" value="TreeGrafter"/>
</dbReference>
<dbReference type="PANTHER" id="PTHR43503:SF2">
    <property type="entry name" value="NEGATIVE REGULATOR OF SPORULATION MDS3-RELATED"/>
    <property type="match status" value="1"/>
</dbReference>
<dbReference type="SUPFAM" id="SSF117281">
    <property type="entry name" value="Kelch motif"/>
    <property type="match status" value="1"/>
</dbReference>
<reference evidence="4 5" key="1">
    <citation type="journal article" date="2013" name="Plant Cell">
        <title>The transition from a phytopathogenic smut ancestor to an anamorphic biocontrol agent deciphered by comparative whole-genome analysis.</title>
        <authorList>
            <person name="Lefebvre F."/>
            <person name="Joly D.L."/>
            <person name="Labbe C."/>
            <person name="Teichmann B."/>
            <person name="Linning R."/>
            <person name="Belzile F."/>
            <person name="Bakkeren G."/>
            <person name="Belanger R.R."/>
        </authorList>
    </citation>
    <scope>NUCLEOTIDE SEQUENCE [LARGE SCALE GENOMIC DNA]</scope>
    <source>
        <strain evidence="4 5">PF-1</strain>
    </source>
</reference>
<dbReference type="OrthoDB" id="10001928at2759"/>
<feature type="compositionally biased region" description="Polar residues" evidence="3">
    <location>
        <begin position="1217"/>
        <end position="1231"/>
    </location>
</feature>
<organism evidence="4 5">
    <name type="scientific">Pseudozyma flocculosa PF-1</name>
    <dbReference type="NCBI Taxonomy" id="1277687"/>
    <lineage>
        <taxon>Eukaryota</taxon>
        <taxon>Fungi</taxon>
        <taxon>Dikarya</taxon>
        <taxon>Basidiomycota</taxon>
        <taxon>Ustilaginomycotina</taxon>
        <taxon>Ustilaginomycetes</taxon>
        <taxon>Ustilaginales</taxon>
        <taxon>Ustilaginaceae</taxon>
        <taxon>Pseudozyma</taxon>
    </lineage>
</organism>
<dbReference type="eggNOG" id="KOG0379">
    <property type="taxonomic scope" value="Eukaryota"/>
</dbReference>
<feature type="compositionally biased region" description="Low complexity" evidence="3">
    <location>
        <begin position="1062"/>
        <end position="1076"/>
    </location>
</feature>
<feature type="compositionally biased region" description="Polar residues" evidence="3">
    <location>
        <begin position="1045"/>
        <end position="1061"/>
    </location>
</feature>
<evidence type="ECO:0000256" key="3">
    <source>
        <dbReference type="SAM" id="MobiDB-lite"/>
    </source>
</evidence>
<feature type="compositionally biased region" description="Polar residues" evidence="3">
    <location>
        <begin position="863"/>
        <end position="892"/>
    </location>
</feature>
<dbReference type="RefSeq" id="XP_007878556.1">
    <property type="nucleotide sequence ID" value="XM_007880365.1"/>
</dbReference>
<feature type="compositionally biased region" description="Low complexity" evidence="3">
    <location>
        <begin position="1272"/>
        <end position="1291"/>
    </location>
</feature>
<keyword evidence="1" id="KW-0880">Kelch repeat</keyword>
<dbReference type="HOGENOM" id="CLU_005349_2_0_1"/>
<feature type="compositionally biased region" description="Polar residues" evidence="3">
    <location>
        <begin position="1180"/>
        <end position="1196"/>
    </location>
</feature>
<feature type="compositionally biased region" description="Gly residues" evidence="3">
    <location>
        <begin position="808"/>
        <end position="820"/>
    </location>
</feature>
<feature type="compositionally biased region" description="Low complexity" evidence="3">
    <location>
        <begin position="734"/>
        <end position="752"/>
    </location>
</feature>
<feature type="compositionally biased region" description="Polar residues" evidence="3">
    <location>
        <begin position="1077"/>
        <end position="1094"/>
    </location>
</feature>
<dbReference type="GeneID" id="19316965"/>
<dbReference type="Proteomes" id="UP000053664">
    <property type="component" value="Unassembled WGS sequence"/>
</dbReference>
<sequence>MHPSIINLSSRLHLCSGEIPPPLVGASATLVEPSSDVEDRTPRMYLFGGRLVSNRRMINHLYCLDLERMVWTRISPSSAAESSSSASASVDSAAAASEPQPRYFHSADLWNNKIIIFGGMGYSTAPDASRSPQEVKNDDLCVLDEVLAFDLASQTWDLSFSPSALDYAEPSASHLQAKPAPRYAHLSSISDDSLIIVGGQNMTNQYVESINVFSLTQRRWISAQRFQRQCGSYRSLAVAARYNSHEGEKAKCYPRSRDPLVRGSAEDGEDSGVEDSAAANGSHGESTSSPLPKVDINPLPVSSIPTAKDPQPIYVYSNYNFTDVRRELEVLRLQPDVLSAMERQPTRRGSVASEESAIDVEMPISPSRPEGGPNDASGDLVAIEENSSRMTGSTLPPGLRFPTGAILGSFLIISGTYLANATQTFSLWALHLPTMTWSRIEAGSHLSTGSWNRAILWPGKNRMIVVGHKERDLVSDYNHRQTNWNHVVVLELEAWGIYQPPVPRLSRDAVELGLRKLAASSASSMTLNAGFKGLSLEQNDAGEDEKSALPWLSDSFGGRGDFEIVCSDGIRIGCDRAILEKRWPWFQSKMDDFRRRARRTARVVVNGAGQQESNGLGLIPEELSDILAEDDSTEEQADVDGVAAAREALEGGAAGPRRARDPRFQPRHLQLSEPSAIVMAFLQFIYTEQICTALQRHPAVVCALLVLSKTYRMDDLLTWAKHAAHVALADDLNPKSPSTAGASSAAAPESGGLELFRPSDSLGLHPEERHRLAVCLYEAASLCGCEGLQVRALRVVMSVARWLQKHGSSGGGGAGPGSSGLGSNDRYSGHNDGAGSSSRSSSMPGSASGFSGAGGGNDSSSSYNHSQRGGYPQASTSATPVHQDSPAISDSPSVAAGQPGPALRGPSPRDDADPSRLGPADPTRLRPLPSTGLGITHQETGMSAPAEDGPAPASPAEAVPRARHPVPGVGYDRYSMAEDDLLDSFGLAPPATDRSRFGSRFKMSLSRSGSLKRGSSSPYSASSPSLDTDSSAPSFPGFRNGAYHNGSSPTSTDFSRAQTGTSISSAASDSQHSLSQGSMSDAASRPHQASSSSGDYAGPSPAEHPAEITVATLATRYPHLSIKELKKLEKEEKKRIEREQKARKKAERAEFKRLAAEAVFGPKGSDGPSQAPMFDDSESEYTTSNGSTLQTESSAGRSEGLTSRTSSIRSGTSTASPRTAASLKTNKSPRSPKTPEENPAWLGGGSYTGAWFAGGPSPLMGPPLQSARYARGSKSSRSVGSGGRHSTSGRA</sequence>
<feature type="compositionally biased region" description="Basic and acidic residues" evidence="3">
    <location>
        <begin position="248"/>
        <end position="260"/>
    </location>
</feature>
<feature type="compositionally biased region" description="Low complexity" evidence="3">
    <location>
        <begin position="1004"/>
        <end position="1034"/>
    </location>
</feature>
<dbReference type="KEGG" id="pfp:PFL1_02851"/>
<keyword evidence="2" id="KW-0677">Repeat</keyword>
<dbReference type="EMBL" id="KE361630">
    <property type="protein sequence ID" value="EPQ29632.1"/>
    <property type="molecule type" value="Genomic_DNA"/>
</dbReference>
<dbReference type="InterPro" id="IPR011333">
    <property type="entry name" value="SKP1/BTB/POZ_sf"/>
</dbReference>